<dbReference type="EMBL" id="JAUOZS010000001">
    <property type="protein sequence ID" value="MDT8901605.1"/>
    <property type="molecule type" value="Genomic_DNA"/>
</dbReference>
<comment type="caution">
    <text evidence="1">The sequence shown here is derived from an EMBL/GenBank/DDBJ whole genome shotgun (WGS) entry which is preliminary data.</text>
</comment>
<dbReference type="RefSeq" id="WP_413780112.1">
    <property type="nucleotide sequence ID" value="NZ_JAUOZS010000001.1"/>
</dbReference>
<organism evidence="1 2">
    <name type="scientific">Anaeroselena agilis</name>
    <dbReference type="NCBI Taxonomy" id="3063788"/>
    <lineage>
        <taxon>Bacteria</taxon>
        <taxon>Bacillati</taxon>
        <taxon>Bacillota</taxon>
        <taxon>Negativicutes</taxon>
        <taxon>Acetonemataceae</taxon>
        <taxon>Anaeroselena</taxon>
    </lineage>
</organism>
<proteinExistence type="predicted"/>
<evidence type="ECO:0000313" key="1">
    <source>
        <dbReference type="EMBL" id="MDT8901605.1"/>
    </source>
</evidence>
<name>A0ABU3NXR2_9FIRM</name>
<evidence type="ECO:0000313" key="2">
    <source>
        <dbReference type="Proteomes" id="UP001254848"/>
    </source>
</evidence>
<protein>
    <submittedName>
        <fullName evidence="1">Uncharacterized protein</fullName>
    </submittedName>
</protein>
<accession>A0ABU3NXR2</accession>
<reference evidence="1 2" key="1">
    <citation type="submission" date="2023-07" db="EMBL/GenBank/DDBJ databases">
        <title>The novel representative of Negativicutes class, Anaeroselena agilis gen. nov. sp. nov.</title>
        <authorList>
            <person name="Prokofeva M.I."/>
            <person name="Elcheninov A.G."/>
            <person name="Klyukina A."/>
            <person name="Kublanov I.V."/>
            <person name="Frolov E.N."/>
            <person name="Podosokorskaya O.A."/>
        </authorList>
    </citation>
    <scope>NUCLEOTIDE SEQUENCE [LARGE SCALE GENOMIC DNA]</scope>
    <source>
        <strain evidence="1 2">4137-cl</strain>
    </source>
</reference>
<gene>
    <name evidence="1" type="ORF">Q4T40_10160</name>
</gene>
<dbReference type="Proteomes" id="UP001254848">
    <property type="component" value="Unassembled WGS sequence"/>
</dbReference>
<sequence>MAKDKDKTKFTKDEQNLSAIIADHNPLVKSDEDEQWTKARGYQTTND</sequence>
<keyword evidence="2" id="KW-1185">Reference proteome</keyword>